<keyword evidence="5" id="KW-0677">Repeat</keyword>
<evidence type="ECO:0000256" key="6">
    <source>
        <dbReference type="ARBA" id="ARBA00023187"/>
    </source>
</evidence>
<feature type="domain" description="Pre-mRNA-splicing factor SYF1 central HAT repeats" evidence="11">
    <location>
        <begin position="73"/>
        <end position="268"/>
    </location>
</feature>
<dbReference type="FunFam" id="1.25.40.10:FF:001310">
    <property type="entry name" value="XPA binding protein 2"/>
    <property type="match status" value="1"/>
</dbReference>
<dbReference type="SMART" id="SM00386">
    <property type="entry name" value="HAT"/>
    <property type="match status" value="5"/>
</dbReference>
<dbReference type="GO" id="GO:0000349">
    <property type="term" value="P:generation of catalytic spliceosome for first transesterification step"/>
    <property type="evidence" value="ECO:0007669"/>
    <property type="project" value="TreeGrafter"/>
</dbReference>
<evidence type="ECO:0000256" key="9">
    <source>
        <dbReference type="PROSITE-ProRule" id="PRU00339"/>
    </source>
</evidence>
<dbReference type="EMBL" id="KE162347">
    <property type="protein sequence ID" value="EPQ07839.1"/>
    <property type="molecule type" value="Genomic_DNA"/>
</dbReference>
<reference evidence="14 15" key="1">
    <citation type="journal article" date="2013" name="Nat. Commun.">
        <title>Genome analysis reveals insights into physiology and longevity of the Brandt's bat Myotis brandtii.</title>
        <authorList>
            <person name="Seim I."/>
            <person name="Fang X."/>
            <person name="Xiong Z."/>
            <person name="Lobanov A.V."/>
            <person name="Huang Z."/>
            <person name="Ma S."/>
            <person name="Feng Y."/>
            <person name="Turanov A.A."/>
            <person name="Zhu Y."/>
            <person name="Lenz T.L."/>
            <person name="Gerashchenko M.V."/>
            <person name="Fan D."/>
            <person name="Hee Yim S."/>
            <person name="Yao X."/>
            <person name="Jordan D."/>
            <person name="Xiong Y."/>
            <person name="Ma Y."/>
            <person name="Lyapunov A.N."/>
            <person name="Chen G."/>
            <person name="Kulakova O.I."/>
            <person name="Sun Y."/>
            <person name="Lee S.G."/>
            <person name="Bronson R.T."/>
            <person name="Moskalev A.A."/>
            <person name="Sunyaev S.R."/>
            <person name="Zhang G."/>
            <person name="Krogh A."/>
            <person name="Wang J."/>
            <person name="Gladyshev V.N."/>
        </authorList>
    </citation>
    <scope>NUCLEOTIDE SEQUENCE [LARGE SCALE GENOMIC DNA]</scope>
</reference>
<evidence type="ECO:0000256" key="1">
    <source>
        <dbReference type="ARBA" id="ARBA00004123"/>
    </source>
</evidence>
<evidence type="ECO:0000313" key="14">
    <source>
        <dbReference type="EMBL" id="EPQ07839.1"/>
    </source>
</evidence>
<accession>S7MTP4</accession>
<evidence type="ECO:0000259" key="12">
    <source>
        <dbReference type="Pfam" id="PF23231"/>
    </source>
</evidence>
<dbReference type="InterPro" id="IPR019734">
    <property type="entry name" value="TPR_rpt"/>
</dbReference>
<name>S7MTP4_MYOBR</name>
<feature type="region of interest" description="Disordered" evidence="10">
    <location>
        <begin position="443"/>
        <end position="465"/>
    </location>
</feature>
<dbReference type="Gene3D" id="1.25.40.430">
    <property type="match status" value="1"/>
</dbReference>
<dbReference type="PANTHER" id="PTHR11246:SF5">
    <property type="entry name" value="PRE-MRNA-SPLICING FACTOR SYF1"/>
    <property type="match status" value="1"/>
</dbReference>
<evidence type="ECO:0000256" key="4">
    <source>
        <dbReference type="ARBA" id="ARBA00022728"/>
    </source>
</evidence>
<comment type="subcellular location">
    <subcellularLocation>
        <location evidence="1">Nucleus</location>
    </subcellularLocation>
</comment>
<feature type="domain" description="Pre-mRNA-splicing factor Syf1-like N-terminal HAT-repeats" evidence="13">
    <location>
        <begin position="1"/>
        <end position="70"/>
    </location>
</feature>
<evidence type="ECO:0000259" key="13">
    <source>
        <dbReference type="Pfam" id="PF23233"/>
    </source>
</evidence>
<evidence type="ECO:0000256" key="2">
    <source>
        <dbReference type="ARBA" id="ARBA00008644"/>
    </source>
</evidence>
<dbReference type="PANTHER" id="PTHR11246">
    <property type="entry name" value="PRE-MRNA SPLICING FACTOR"/>
    <property type="match status" value="1"/>
</dbReference>
<evidence type="ECO:0000256" key="7">
    <source>
        <dbReference type="ARBA" id="ARBA00023242"/>
    </source>
</evidence>
<proteinExistence type="inferred from homology"/>
<dbReference type="SUPFAM" id="SSF48452">
    <property type="entry name" value="TPR-like"/>
    <property type="match status" value="2"/>
</dbReference>
<dbReference type="GO" id="GO:0071007">
    <property type="term" value="C:U2-type catalytic step 2 spliceosome"/>
    <property type="evidence" value="ECO:0007669"/>
    <property type="project" value="TreeGrafter"/>
</dbReference>
<dbReference type="InterPro" id="IPR055433">
    <property type="entry name" value="HAT_Syf1-like_N"/>
</dbReference>
<dbReference type="Pfam" id="PF23233">
    <property type="entry name" value="HAT_Syf1_CNRKL1_N"/>
    <property type="match status" value="1"/>
</dbReference>
<dbReference type="GO" id="GO:0000974">
    <property type="term" value="C:Prp19 complex"/>
    <property type="evidence" value="ECO:0007669"/>
    <property type="project" value="TreeGrafter"/>
</dbReference>
<dbReference type="InterPro" id="IPR045075">
    <property type="entry name" value="Syf1-like"/>
</dbReference>
<keyword evidence="3" id="KW-0507">mRNA processing</keyword>
<dbReference type="AlphaFoldDB" id="S7MTP4"/>
<dbReference type="InterPro" id="IPR003107">
    <property type="entry name" value="HAT"/>
</dbReference>
<dbReference type="InterPro" id="IPR011990">
    <property type="entry name" value="TPR-like_helical_dom_sf"/>
</dbReference>
<dbReference type="FunFam" id="1.25.40.10:FF:003685">
    <property type="entry name" value="Pre-mRNA-splicing factor SYF1"/>
    <property type="match status" value="1"/>
</dbReference>
<feature type="domain" description="Pre-mRNA-splicing factor Syf1/CRNKL1-like C-terminal HAT-repeats" evidence="12">
    <location>
        <begin position="270"/>
        <end position="436"/>
    </location>
</feature>
<dbReference type="GO" id="GO:0071014">
    <property type="term" value="C:post-mRNA release spliceosomal complex"/>
    <property type="evidence" value="ECO:0007669"/>
    <property type="project" value="TreeGrafter"/>
</dbReference>
<sequence length="465" mass="53962">MPRLWLDYCQFLVDQGHITHTRCTFNRALQALPITQHSRIWPLYLRFLRSHPLPETAMRGYRRFLKLSPESAEEYIEYLKSSDWLDEAAQCLATVVNDEQFISKLASPTTSCGNPDKVQSLNVDTIIRGGLTRFTDQLGKLWCSLADYYIRSGHFEKAPDVYEEAIRTVMTVRDFTQVFDSYAQFEESMIAAKMETTSELGREEEDDVDLELRLARFEQLISRRPLLLNSVLLRQNPHRVHEWHKRVALHQGRPREIINTYTEAVQTVDPFKATGKPHTLWVAFAKFYEDNGQLDDARIILEKATKVSFKQVDDLASVWCECGELELRHENYDQALRLLRKATALPTRRAEYFDGLEPVQNHAYKSLKVWSMLANLEESLGTFQSTKAVYDHILDLRIATPQIVINYAMFLEEHKYFEESFKAYERGISLFKWPNKKKGLGEEVSRARSQEQPAMANAVETSSFN</sequence>
<evidence type="ECO:0000256" key="10">
    <source>
        <dbReference type="SAM" id="MobiDB-lite"/>
    </source>
</evidence>
<protein>
    <recommendedName>
        <fullName evidence="8">Pre-mRNA-splicing factor SYF1</fullName>
    </recommendedName>
</protein>
<dbReference type="Pfam" id="PF23220">
    <property type="entry name" value="HAT_Syf1_M"/>
    <property type="match status" value="1"/>
</dbReference>
<gene>
    <name evidence="14" type="ORF">D623_10001918</name>
</gene>
<comment type="similarity">
    <text evidence="2">Belongs to the crooked-neck family.</text>
</comment>
<keyword evidence="6" id="KW-0508">mRNA splicing</keyword>
<evidence type="ECO:0000256" key="3">
    <source>
        <dbReference type="ARBA" id="ARBA00022664"/>
    </source>
</evidence>
<keyword evidence="7" id="KW-0539">Nucleus</keyword>
<dbReference type="Gene3D" id="1.25.40.10">
    <property type="entry name" value="Tetratricopeptide repeat domain"/>
    <property type="match status" value="3"/>
</dbReference>
<organism evidence="14 15">
    <name type="scientific">Myotis brandtii</name>
    <name type="common">Brandt's bat</name>
    <dbReference type="NCBI Taxonomy" id="109478"/>
    <lineage>
        <taxon>Eukaryota</taxon>
        <taxon>Metazoa</taxon>
        <taxon>Chordata</taxon>
        <taxon>Craniata</taxon>
        <taxon>Vertebrata</taxon>
        <taxon>Euteleostomi</taxon>
        <taxon>Mammalia</taxon>
        <taxon>Eutheria</taxon>
        <taxon>Laurasiatheria</taxon>
        <taxon>Chiroptera</taxon>
        <taxon>Yangochiroptera</taxon>
        <taxon>Vespertilionidae</taxon>
        <taxon>Myotis</taxon>
    </lineage>
</organism>
<keyword evidence="4" id="KW-0747">Spliceosome</keyword>
<keyword evidence="15" id="KW-1185">Reference proteome</keyword>
<evidence type="ECO:0000256" key="5">
    <source>
        <dbReference type="ARBA" id="ARBA00022737"/>
    </source>
</evidence>
<evidence type="ECO:0000259" key="11">
    <source>
        <dbReference type="Pfam" id="PF23220"/>
    </source>
</evidence>
<dbReference type="InterPro" id="IPR056350">
    <property type="entry name" value="HAT_Syf1_central"/>
</dbReference>
<keyword evidence="9" id="KW-0802">TPR repeat</keyword>
<evidence type="ECO:0000256" key="8">
    <source>
        <dbReference type="ARBA" id="ARBA00039472"/>
    </source>
</evidence>
<dbReference type="InterPro" id="IPR055430">
    <property type="entry name" value="HAT_Syf1_CNRKL1_C"/>
</dbReference>
<evidence type="ECO:0000313" key="15">
    <source>
        <dbReference type="Proteomes" id="UP000052978"/>
    </source>
</evidence>
<dbReference type="Pfam" id="PF23231">
    <property type="entry name" value="HAT_Syf1_CNRKL1_C"/>
    <property type="match status" value="1"/>
</dbReference>
<dbReference type="Proteomes" id="UP000052978">
    <property type="component" value="Unassembled WGS sequence"/>
</dbReference>
<dbReference type="PROSITE" id="PS50005">
    <property type="entry name" value="TPR"/>
    <property type="match status" value="1"/>
</dbReference>
<feature type="repeat" description="TPR" evidence="9">
    <location>
        <begin position="316"/>
        <end position="349"/>
    </location>
</feature>